<organism evidence="3 4">
    <name type="scientific">Pyrenophora tritici-repentis</name>
    <dbReference type="NCBI Taxonomy" id="45151"/>
    <lineage>
        <taxon>Eukaryota</taxon>
        <taxon>Fungi</taxon>
        <taxon>Dikarya</taxon>
        <taxon>Ascomycota</taxon>
        <taxon>Pezizomycotina</taxon>
        <taxon>Dothideomycetes</taxon>
        <taxon>Pleosporomycetidae</taxon>
        <taxon>Pleosporales</taxon>
        <taxon>Pleosporineae</taxon>
        <taxon>Pleosporaceae</taxon>
        <taxon>Pyrenophora</taxon>
    </lineage>
</organism>
<feature type="domain" description="Alpha/beta hydrolase fold-3" evidence="2">
    <location>
        <begin position="87"/>
        <end position="292"/>
    </location>
</feature>
<dbReference type="PANTHER" id="PTHR48081:SF8">
    <property type="entry name" value="ALPHA_BETA HYDROLASE FOLD-3 DOMAIN-CONTAINING PROTEIN-RELATED"/>
    <property type="match status" value="1"/>
</dbReference>
<evidence type="ECO:0000313" key="3">
    <source>
        <dbReference type="EMBL" id="KAF7579552.1"/>
    </source>
</evidence>
<dbReference type="PANTHER" id="PTHR48081">
    <property type="entry name" value="AB HYDROLASE SUPERFAMILY PROTEIN C4A8.06C"/>
    <property type="match status" value="1"/>
</dbReference>
<dbReference type="EMBL" id="NQIK02000001">
    <property type="protein sequence ID" value="KAF7579552.1"/>
    <property type="molecule type" value="Genomic_DNA"/>
</dbReference>
<dbReference type="Proteomes" id="UP000245464">
    <property type="component" value="Chromosome 1"/>
</dbReference>
<protein>
    <submittedName>
        <fullName evidence="3">Aes, Esterase-lipase</fullName>
    </submittedName>
</protein>
<name>A0A834SCD4_9PLEO</name>
<dbReference type="InterPro" id="IPR050300">
    <property type="entry name" value="GDXG_lipolytic_enzyme"/>
</dbReference>
<dbReference type="GeneID" id="6347539"/>
<evidence type="ECO:0000313" key="4">
    <source>
        <dbReference type="Proteomes" id="UP000245464"/>
    </source>
</evidence>
<dbReference type="KEGG" id="ptrr:6347539"/>
<dbReference type="RefSeq" id="XP_001939581.2">
    <property type="nucleotide sequence ID" value="XM_001939546.2"/>
</dbReference>
<proteinExistence type="predicted"/>
<keyword evidence="1" id="KW-0378">Hydrolase</keyword>
<dbReference type="Gene3D" id="3.40.50.1820">
    <property type="entry name" value="alpha/beta hydrolase"/>
    <property type="match status" value="1"/>
</dbReference>
<comment type="caution">
    <text evidence="3">The sequence shown here is derived from an EMBL/GenBank/DDBJ whole genome shotgun (WGS) entry which is preliminary data.</text>
</comment>
<dbReference type="Pfam" id="PF07859">
    <property type="entry name" value="Abhydrolase_3"/>
    <property type="match status" value="1"/>
</dbReference>
<dbReference type="AlphaFoldDB" id="A0A834SCD4"/>
<dbReference type="InterPro" id="IPR013094">
    <property type="entry name" value="AB_hydrolase_3"/>
</dbReference>
<sequence>MVLNIDQEFLAAVSPMLGTLAGVQKPGLHDVKGRREFFARMNSNRNPQVAKGVELKIYHIPTPDGYQLPIYHFRVHPKEEATKNPAVFHIHGGGLISISAADVVDGVSEQVLLTGVQVFSVDYRLAPENPYPTPLEDCWTGLTWMFAQAEKFNLDTTSIAVMGESAGGNLSAALTLLARDRQMTPPFSRQILIYPMLDDRNTLKAIGQIPIWDEIDNLTGWTAYLGREPGGSDVPMFAAPARVENVDGLPPLYIEVSQLDLYLFEDLEYASKFLRAGIETELHVYPGVPHGFDGVAPSHTMSKLAKENRLRH</sequence>
<dbReference type="GO" id="GO:0016787">
    <property type="term" value="F:hydrolase activity"/>
    <property type="evidence" value="ECO:0007669"/>
    <property type="project" value="UniProtKB-KW"/>
</dbReference>
<accession>A0A834SCD4</accession>
<gene>
    <name evidence="3" type="ORF">PtrM4_037920</name>
</gene>
<dbReference type="SUPFAM" id="SSF53474">
    <property type="entry name" value="alpha/beta-Hydrolases"/>
    <property type="match status" value="1"/>
</dbReference>
<reference evidence="3 4" key="1">
    <citation type="journal article" date="2018" name="BMC Genomics">
        <title>Comparative genomics of the wheat fungal pathogen Pyrenophora tritici-repentis reveals chromosomal variations and genome plasticity.</title>
        <authorList>
            <person name="Moolhuijzen P."/>
            <person name="See P.T."/>
            <person name="Hane J.K."/>
            <person name="Shi G."/>
            <person name="Liu Z."/>
            <person name="Oliver R.P."/>
            <person name="Moffat C.S."/>
        </authorList>
    </citation>
    <scope>NUCLEOTIDE SEQUENCE [LARGE SCALE GENOMIC DNA]</scope>
    <source>
        <strain evidence="3">M4</strain>
    </source>
</reference>
<evidence type="ECO:0000256" key="1">
    <source>
        <dbReference type="ARBA" id="ARBA00022801"/>
    </source>
</evidence>
<evidence type="ECO:0000259" key="2">
    <source>
        <dbReference type="Pfam" id="PF07859"/>
    </source>
</evidence>
<dbReference type="InterPro" id="IPR029058">
    <property type="entry name" value="AB_hydrolase_fold"/>
</dbReference>